<dbReference type="AlphaFoldDB" id="A0A097PB69"/>
<feature type="transmembrane region" description="Helical" evidence="1">
    <location>
        <begin position="195"/>
        <end position="221"/>
    </location>
</feature>
<dbReference type="EMBL" id="KM198929">
    <property type="protein sequence ID" value="AIU44622.1"/>
    <property type="molecule type" value="Genomic_DNA"/>
</dbReference>
<proteinExistence type="predicted"/>
<keyword evidence="2" id="KW-0934">Plastid</keyword>
<protein>
    <submittedName>
        <fullName evidence="2">Uncharacterized protein</fullName>
    </submittedName>
</protein>
<keyword evidence="1" id="KW-0472">Membrane</keyword>
<keyword evidence="1" id="KW-1133">Transmembrane helix</keyword>
<feature type="transmembrane region" description="Helical" evidence="1">
    <location>
        <begin position="139"/>
        <end position="159"/>
    </location>
</feature>
<feature type="transmembrane region" description="Helical" evidence="1">
    <location>
        <begin position="12"/>
        <end position="38"/>
    </location>
</feature>
<geneLocation type="plastid" evidence="2"/>
<feature type="transmembrane region" description="Helical" evidence="1">
    <location>
        <begin position="349"/>
        <end position="366"/>
    </location>
</feature>
<feature type="transmembrane region" description="Helical" evidence="1">
    <location>
        <begin position="292"/>
        <end position="309"/>
    </location>
</feature>
<evidence type="ECO:0000256" key="1">
    <source>
        <dbReference type="SAM" id="Phobius"/>
    </source>
</evidence>
<name>A0A097PB69_CYAPA</name>
<reference evidence="2" key="1">
    <citation type="journal article" date="2014" name="Mol. Phylogenet. Evol.">
        <title>Nucleotide substitution analyses of the glaucophyte Cyanophora suggest an ancestrally lower mutation rate in plastid vs mitochondrial DNA for the Archaeplastida.</title>
        <authorList>
            <person name="Smith D.R."/>
            <person name="Jackson C.J."/>
            <person name="Reyes-Prieto A."/>
        </authorList>
    </citation>
    <scope>NUCLEOTIDE SEQUENCE</scope>
    <source>
        <strain evidence="2">NIES-763</strain>
    </source>
</reference>
<evidence type="ECO:0000313" key="2">
    <source>
        <dbReference type="EMBL" id="AIU44622.1"/>
    </source>
</evidence>
<organism evidence="2">
    <name type="scientific">Cyanophora paradoxa</name>
    <dbReference type="NCBI Taxonomy" id="2762"/>
    <lineage>
        <taxon>Eukaryota</taxon>
        <taxon>Glaucocystophyceae</taxon>
        <taxon>Cyanophorales</taxon>
        <taxon>Cyanophoraceae</taxon>
        <taxon>Cyanophora</taxon>
    </lineage>
</organism>
<feature type="transmembrane region" description="Helical" evidence="1">
    <location>
        <begin position="91"/>
        <end position="119"/>
    </location>
</feature>
<keyword evidence="1" id="KW-0812">Transmembrane</keyword>
<accession>A0A097PB69</accession>
<reference evidence="2" key="2">
    <citation type="submission" date="2014-07" db="EMBL/GenBank/DDBJ databases">
        <authorList>
            <person name="David S.R."/>
            <person name="Jackson C.J."/>
            <person name="Adrian R.-P."/>
        </authorList>
    </citation>
    <scope>NUCLEOTIDE SEQUENCE</scope>
    <source>
        <strain evidence="2">NIES-763</strain>
    </source>
</reference>
<feature type="transmembrane region" description="Helical" evidence="1">
    <location>
        <begin position="227"/>
        <end position="244"/>
    </location>
</feature>
<sequence length="546" mass="68115">MFKNRKFFNFKTVFCLAIFIILVYLRILELVYYVIYVVWLKKPFIIKFLVFLVLARILYKNRKYILKTIRKSIRWLTRLIMPPIKQWVPKIIVFFLKILLYLSYLLFIFYIVILPYGYYYHGWPFFEAWSELTVILMSYTYLPVQNFFIASFHFIYNLLYDLCFEWTYEQWLLPTFDLHPKLVSPYISVRNFMNLYVITYLQGVQQMIIDVFNFCVHIYGFWLWKNIVDFTFGIGAVSFYIWFVNRDFLPIIEKYDLLGRIEAWIWGIQDREGMWADGWEVHIYEKRILPNFYKFIIIGWLLIYSWKWYLELTVLDLEVAYNPNLYTHKVHLSRIHNYWEVFIYITDELVWLLIFIFAHIQWNFVLDIQEKKRVINPFFARYPNRRLQEKYMNPLIWMYDPSQDTQDFCYGHLRWPTVRALLRWFGDVIQVTAQIIRRRRPINWFKIYFKLFYKLLRILQLSPLYRFFKSKKRANYSTWIKYLRRKNKIRRRKIKKLNRKINLYKKIKIKKNRRKDNYDRTFIKQSEKYIRRKTIKKYKYCFALCY</sequence>